<reference evidence="2 3" key="1">
    <citation type="submission" date="2023-07" db="EMBL/GenBank/DDBJ databases">
        <title>Genomic Encyclopedia of Type Strains, Phase IV (KMG-IV): sequencing the most valuable type-strain genomes for metagenomic binning, comparative biology and taxonomic classification.</title>
        <authorList>
            <person name="Goeker M."/>
        </authorList>
    </citation>
    <scope>NUCLEOTIDE SEQUENCE [LARGE SCALE GENOMIC DNA]</scope>
    <source>
        <strain evidence="2 3">DSM 23494</strain>
    </source>
</reference>
<evidence type="ECO:0000313" key="3">
    <source>
        <dbReference type="Proteomes" id="UP001238088"/>
    </source>
</evidence>
<protein>
    <recommendedName>
        <fullName evidence="4">DUF3139 domain-containing protein</fullName>
    </recommendedName>
</protein>
<evidence type="ECO:0000256" key="1">
    <source>
        <dbReference type="SAM" id="Phobius"/>
    </source>
</evidence>
<dbReference type="EMBL" id="JAUSUB010000063">
    <property type="protein sequence ID" value="MDQ0273949.1"/>
    <property type="molecule type" value="Genomic_DNA"/>
</dbReference>
<dbReference type="RefSeq" id="WP_307480709.1">
    <property type="nucleotide sequence ID" value="NZ_JAUSUB010000063.1"/>
</dbReference>
<proteinExistence type="predicted"/>
<evidence type="ECO:0008006" key="4">
    <source>
        <dbReference type="Google" id="ProtNLM"/>
    </source>
</evidence>
<dbReference type="Proteomes" id="UP001238088">
    <property type="component" value="Unassembled WGS sequence"/>
</dbReference>
<name>A0ABU0ASV5_9BACI</name>
<organism evidence="2 3">
    <name type="scientific">Cytobacillus purgationiresistens</name>
    <dbReference type="NCBI Taxonomy" id="863449"/>
    <lineage>
        <taxon>Bacteria</taxon>
        <taxon>Bacillati</taxon>
        <taxon>Bacillota</taxon>
        <taxon>Bacilli</taxon>
        <taxon>Bacillales</taxon>
        <taxon>Bacillaceae</taxon>
        <taxon>Cytobacillus</taxon>
    </lineage>
</organism>
<gene>
    <name evidence="2" type="ORF">J2S17_005910</name>
</gene>
<feature type="transmembrane region" description="Helical" evidence="1">
    <location>
        <begin position="6"/>
        <end position="27"/>
    </location>
</feature>
<dbReference type="InterPro" id="IPR021486">
    <property type="entry name" value="DUF3139"/>
</dbReference>
<evidence type="ECO:0000313" key="2">
    <source>
        <dbReference type="EMBL" id="MDQ0273949.1"/>
    </source>
</evidence>
<accession>A0ABU0ASV5</accession>
<keyword evidence="1" id="KW-1133">Transmembrane helix</keyword>
<keyword evidence="1" id="KW-0472">Membrane</keyword>
<keyword evidence="3" id="KW-1185">Reference proteome</keyword>
<dbReference type="Pfam" id="PF11337">
    <property type="entry name" value="DUF3139"/>
    <property type="match status" value="1"/>
</dbReference>
<comment type="caution">
    <text evidence="2">The sequence shown here is derived from an EMBL/GenBank/DDBJ whole genome shotgun (WGS) entry which is preliminary data.</text>
</comment>
<sequence>MKKKTVITITIVLWLIILIPLGFLGYIQYQIYSLTNDVEEYLLKTYDIEDTENIDTTITLSSFRFSSFVTFKDEPEHQYEYIRDNGDIIQYTPYPSDEEKHLYKHLDKNKVQ</sequence>
<keyword evidence="1" id="KW-0812">Transmembrane</keyword>